<dbReference type="InterPro" id="IPR020904">
    <property type="entry name" value="Sc_DH/Rdtase_CS"/>
</dbReference>
<dbReference type="EC" id="1.1.1.47" evidence="4"/>
<keyword evidence="2 4" id="KW-0560">Oxidoreductase</keyword>
<comment type="caution">
    <text evidence="4">The sequence shown here is derived from an EMBL/GenBank/DDBJ whole genome shotgun (WGS) entry which is preliminary data.</text>
</comment>
<dbReference type="PROSITE" id="PS00061">
    <property type="entry name" value="ADH_SHORT"/>
    <property type="match status" value="1"/>
</dbReference>
<reference evidence="4 5" key="1">
    <citation type="submission" date="2019-12" db="EMBL/GenBank/DDBJ databases">
        <authorList>
            <person name="Yuan C.-G."/>
        </authorList>
    </citation>
    <scope>NUCLEOTIDE SEQUENCE [LARGE SCALE GENOMIC DNA]</scope>
    <source>
        <strain evidence="4 5">KCTC 23863</strain>
    </source>
</reference>
<dbReference type="PRINTS" id="PR00080">
    <property type="entry name" value="SDRFAMILY"/>
</dbReference>
<dbReference type="Pfam" id="PF13561">
    <property type="entry name" value="adh_short_C2"/>
    <property type="match status" value="1"/>
</dbReference>
<comment type="similarity">
    <text evidence="1">Belongs to the short-chain dehydrogenases/reductases (SDR) family.</text>
</comment>
<dbReference type="PRINTS" id="PR00081">
    <property type="entry name" value="GDHRDH"/>
</dbReference>
<dbReference type="FunFam" id="3.40.50.720:FF:000084">
    <property type="entry name" value="Short-chain dehydrogenase reductase"/>
    <property type="match status" value="1"/>
</dbReference>
<dbReference type="SUPFAM" id="SSF51735">
    <property type="entry name" value="NAD(P)-binding Rossmann-fold domains"/>
    <property type="match status" value="1"/>
</dbReference>
<sequence length="268" mass="28049">MIPEGIGRDWHRNGREGQAVSSDRRFQGRKAIVTGGASGIGLGVATRLVSEGAQVAIWDMSPGALAKARDMIGGGVTGVRVDITDPDAVQAAQEETLSALGGIDILVASAGITGPNTTTWEYPIDAWRKVVDVNLNGLFYCNRAVVPSMLSGAYGRIVNVASIAGKEGNPNASAYSASKAAVIGLTKSLGKELAKNNITVNCVTPAAVRTPIFDQMSQPHIDYMLSKIPMGRFGTIEEVAALICWLASEECSFTTGGVFDVSGGRATY</sequence>
<dbReference type="PANTHER" id="PTHR24321">
    <property type="entry name" value="DEHYDROGENASES, SHORT CHAIN"/>
    <property type="match status" value="1"/>
</dbReference>
<evidence type="ECO:0000313" key="5">
    <source>
        <dbReference type="Proteomes" id="UP000436483"/>
    </source>
</evidence>
<reference evidence="4 5" key="2">
    <citation type="submission" date="2020-01" db="EMBL/GenBank/DDBJ databases">
        <title>Microvirga sp. nov., an arsenate reduction bacterium isolated from Tibet hotspring sediments.</title>
        <authorList>
            <person name="Xian W.-D."/>
            <person name="Li W.-J."/>
        </authorList>
    </citation>
    <scope>NUCLEOTIDE SEQUENCE [LARGE SCALE GENOMIC DNA]</scope>
    <source>
        <strain evidence="4 5">KCTC 23863</strain>
    </source>
</reference>
<dbReference type="EMBL" id="WURB01000007">
    <property type="protein sequence ID" value="MXQ12170.1"/>
    <property type="molecule type" value="Genomic_DNA"/>
</dbReference>
<name>A0A7X3SPE1_9HYPH</name>
<accession>A0A7X3SPE1</accession>
<evidence type="ECO:0000256" key="1">
    <source>
        <dbReference type="ARBA" id="ARBA00006484"/>
    </source>
</evidence>
<evidence type="ECO:0000256" key="2">
    <source>
        <dbReference type="ARBA" id="ARBA00023002"/>
    </source>
</evidence>
<dbReference type="NCBIfam" id="NF009466">
    <property type="entry name" value="PRK12826.1-2"/>
    <property type="match status" value="1"/>
</dbReference>
<dbReference type="GO" id="GO:0047936">
    <property type="term" value="F:glucose 1-dehydrogenase [NAD(P)+] activity"/>
    <property type="evidence" value="ECO:0007669"/>
    <property type="project" value="UniProtKB-EC"/>
</dbReference>
<feature type="region of interest" description="Disordered" evidence="3">
    <location>
        <begin position="1"/>
        <end position="23"/>
    </location>
</feature>
<dbReference type="InterPro" id="IPR036291">
    <property type="entry name" value="NAD(P)-bd_dom_sf"/>
</dbReference>
<dbReference type="InterPro" id="IPR002347">
    <property type="entry name" value="SDR_fam"/>
</dbReference>
<organism evidence="4 5">
    <name type="scientific">Microvirga makkahensis</name>
    <dbReference type="NCBI Taxonomy" id="1128670"/>
    <lineage>
        <taxon>Bacteria</taxon>
        <taxon>Pseudomonadati</taxon>
        <taxon>Pseudomonadota</taxon>
        <taxon>Alphaproteobacteria</taxon>
        <taxon>Hyphomicrobiales</taxon>
        <taxon>Methylobacteriaceae</taxon>
        <taxon>Microvirga</taxon>
    </lineage>
</organism>
<feature type="compositionally biased region" description="Basic and acidic residues" evidence="3">
    <location>
        <begin position="1"/>
        <end position="15"/>
    </location>
</feature>
<keyword evidence="5" id="KW-1185">Reference proteome</keyword>
<gene>
    <name evidence="4" type="ORF">GR328_11960</name>
</gene>
<dbReference type="NCBIfam" id="NF005559">
    <property type="entry name" value="PRK07231.1"/>
    <property type="match status" value="1"/>
</dbReference>
<evidence type="ECO:0000256" key="3">
    <source>
        <dbReference type="SAM" id="MobiDB-lite"/>
    </source>
</evidence>
<dbReference type="AlphaFoldDB" id="A0A7X3SPE1"/>
<dbReference type="PANTHER" id="PTHR24321:SF15">
    <property type="entry name" value="OXIDOREDUCTASE UCPA"/>
    <property type="match status" value="1"/>
</dbReference>
<dbReference type="Gene3D" id="3.40.50.720">
    <property type="entry name" value="NAD(P)-binding Rossmann-like Domain"/>
    <property type="match status" value="1"/>
</dbReference>
<proteinExistence type="inferred from homology"/>
<protein>
    <submittedName>
        <fullName evidence="4">Glucose 1-dehydrogenase</fullName>
        <ecNumber evidence="4">1.1.1.47</ecNumber>
    </submittedName>
</protein>
<dbReference type="Proteomes" id="UP000436483">
    <property type="component" value="Unassembled WGS sequence"/>
</dbReference>
<evidence type="ECO:0000313" key="4">
    <source>
        <dbReference type="EMBL" id="MXQ12170.1"/>
    </source>
</evidence>